<gene>
    <name evidence="2" type="ORF">HJG54_31630</name>
</gene>
<proteinExistence type="predicted"/>
<name>A0AA97AK61_9CYAN</name>
<dbReference type="RefSeq" id="WP_316435717.1">
    <property type="nucleotide sequence ID" value="NZ_CP053587.1"/>
</dbReference>
<evidence type="ECO:0000259" key="1">
    <source>
        <dbReference type="Pfam" id="PF18588"/>
    </source>
</evidence>
<dbReference type="EMBL" id="CP053587">
    <property type="protein sequence ID" value="WNZ27434.1"/>
    <property type="molecule type" value="Genomic_DNA"/>
</dbReference>
<feature type="domain" description="Polysaccharide biosynthesis enzyme WcbI" evidence="1">
    <location>
        <begin position="4"/>
        <end position="193"/>
    </location>
</feature>
<dbReference type="Gene3D" id="3.40.50.12080">
    <property type="match status" value="2"/>
</dbReference>
<sequence length="279" mass="33112">MRNILIFANCHGAIYKNALVKAGVDHQFNIEHILSYENIENYNELKGKFSQCDALIIQPIQSYEEFKLENLKSILKSDCCIIRVPFVRFNGFWPPNDVRELERINSAAVMFFPKIYEERQVDPYLCGADLDEDIIRSTFNDAMYRFSELEKLGDVKFIDFFKERYRDIPFFRDPYHPTTPFYEYLALQITEMIKEYFSLSKAACQSTSNLVWNKEFGHFKPITDRFAQVLGLRYDLNSYFVYSRHDFLTGVLRYENQGMNTIDNLSELKNYFDTVYRVK</sequence>
<evidence type="ECO:0000313" key="2">
    <source>
        <dbReference type="EMBL" id="WNZ27434.1"/>
    </source>
</evidence>
<dbReference type="Pfam" id="PF18588">
    <property type="entry name" value="WcbI"/>
    <property type="match status" value="1"/>
</dbReference>
<reference evidence="2" key="1">
    <citation type="submission" date="2020-05" db="EMBL/GenBank/DDBJ databases">
        <authorList>
            <person name="Zhu T."/>
            <person name="Keshari N."/>
            <person name="Lu X."/>
        </authorList>
    </citation>
    <scope>NUCLEOTIDE SEQUENCE</scope>
    <source>
        <strain evidence="2">NK1-12</strain>
    </source>
</reference>
<accession>A0AA97AK61</accession>
<organism evidence="2">
    <name type="scientific">Leptolyngbya sp. NK1-12</name>
    <dbReference type="NCBI Taxonomy" id="2547451"/>
    <lineage>
        <taxon>Bacteria</taxon>
        <taxon>Bacillati</taxon>
        <taxon>Cyanobacteriota</taxon>
        <taxon>Cyanophyceae</taxon>
        <taxon>Leptolyngbyales</taxon>
        <taxon>Leptolyngbyaceae</taxon>
        <taxon>Leptolyngbya group</taxon>
        <taxon>Leptolyngbya</taxon>
    </lineage>
</organism>
<protein>
    <recommendedName>
        <fullName evidence="1">Polysaccharide biosynthesis enzyme WcbI domain-containing protein</fullName>
    </recommendedName>
</protein>
<dbReference type="AlphaFoldDB" id="A0AA97AK61"/>
<dbReference type="InterPro" id="IPR041307">
    <property type="entry name" value="WcbI"/>
</dbReference>